<dbReference type="AlphaFoldDB" id="A0AEH3"/>
<evidence type="ECO:0000313" key="4">
    <source>
        <dbReference type="Proteomes" id="UP000182858"/>
    </source>
</evidence>
<proteinExistence type="predicted"/>
<dbReference type="EMBL" id="LT629689">
    <property type="protein sequence ID" value="SDF55765.1"/>
    <property type="molecule type" value="Genomic_DNA"/>
</dbReference>
<dbReference type="Proteomes" id="UP000317951">
    <property type="component" value="Unassembled WGS sequence"/>
</dbReference>
<evidence type="ECO:0000313" key="5">
    <source>
        <dbReference type="Proteomes" id="UP000317951"/>
    </source>
</evidence>
<reference evidence="1" key="3">
    <citation type="journal article" date="2007" name="Plasmid">
        <title>The polyhydroxyalkanoate genes of a stress resistant Antarctic Pseudomonas are situated within a genomic island.</title>
        <authorList>
            <person name="Ayub N.D."/>
            <person name="Pettinari M.J."/>
            <person name="Mendez B.S."/>
            <person name="Lopez N.I."/>
        </authorList>
    </citation>
    <scope>NUCLEOTIDE SEQUENCE</scope>
    <source>
        <strain evidence="1">14-3</strain>
    </source>
</reference>
<reference evidence="1" key="1">
    <citation type="journal article" date="2006" name="FEMS Microbiol. Lett.">
        <title>Impaired polyhydroxybutyrate biosynthesis from glucose in Pseudomonas sp. 14-3 is due to a defective beta-ketothiolase gene.</title>
        <authorList>
            <person name="Ayub N.D."/>
            <person name="Pettinari M.J."/>
            <person name="Mendez B.S."/>
            <person name="Lopez N.I."/>
        </authorList>
    </citation>
    <scope>NUCLEOTIDE SEQUENCE</scope>
    <source>
        <strain evidence="1">14-3</strain>
    </source>
</reference>
<organism evidence="1">
    <name type="scientific">Pseudomonas extremaustralis</name>
    <dbReference type="NCBI Taxonomy" id="359110"/>
    <lineage>
        <taxon>Bacteria</taxon>
        <taxon>Pseudomonadati</taxon>
        <taxon>Pseudomonadota</taxon>
        <taxon>Gammaproteobacteria</taxon>
        <taxon>Pseudomonadales</taxon>
        <taxon>Pseudomonadaceae</taxon>
        <taxon>Pseudomonas</taxon>
    </lineage>
</organism>
<reference evidence="3 5" key="5">
    <citation type="submission" date="2019-06" db="EMBL/GenBank/DDBJ databases">
        <title>Pseudomonas bimorpha sp. nov. isolated from bovine raw milk and skim milk concentrate.</title>
        <authorList>
            <person name="Hofmann K."/>
            <person name="Huptas C."/>
            <person name="Doll E."/>
            <person name="Scherer S."/>
            <person name="Wenning M."/>
        </authorList>
    </citation>
    <scope>NUCLEOTIDE SEQUENCE [LARGE SCALE GENOMIC DNA]</scope>
    <source>
        <strain evidence="3 5">DSM 17835</strain>
    </source>
</reference>
<dbReference type="Pfam" id="PF19570">
    <property type="entry name" value="DUF6088"/>
    <property type="match status" value="1"/>
</dbReference>
<name>A0AEH3_9PSED</name>
<dbReference type="EMBL" id="VFET01000042">
    <property type="protein sequence ID" value="TWR99880.1"/>
    <property type="molecule type" value="Genomic_DNA"/>
</dbReference>
<evidence type="ECO:0000313" key="2">
    <source>
        <dbReference type="EMBL" id="SDF55765.1"/>
    </source>
</evidence>
<sequence length="198" mass="21914">MGTGITIAGSVRRRVKRYPKGCPFTLKRFVILGATARGSVEKAIARMVESGELERVYRGVYMRPKTSRLVGRVRASPEAVARVLAKDNGHKLQFHGAEAVRRLGLSTQMQVTPIYYTSGPSRVIQIGQATVRLVHMPMRNLQHVGTKVGLVITALFYMGKEEATSPGVGSSILKQLTPAELKLLMASHIPKWMREIFE</sequence>
<dbReference type="OrthoDB" id="3181392at2"/>
<reference evidence="2 4" key="4">
    <citation type="submission" date="2016-10" db="EMBL/GenBank/DDBJ databases">
        <authorList>
            <person name="Varghese N."/>
            <person name="Submissions S."/>
        </authorList>
    </citation>
    <scope>NUCLEOTIDE SEQUENCE [LARGE SCALE GENOMIC DNA]</scope>
    <source>
        <strain evidence="2 4">DSM 17835</strain>
    </source>
</reference>
<protein>
    <submittedName>
        <fullName evidence="2">Transcriptional regulator, AbiEi antitoxin, Type IV TA system</fullName>
    </submittedName>
    <submittedName>
        <fullName evidence="3">Type IV toxin-antitoxin system AbiEi family antitoxin domain-containing protein</fullName>
    </submittedName>
</protein>
<accession>A0AEH3</accession>
<evidence type="ECO:0000313" key="3">
    <source>
        <dbReference type="EMBL" id="TWR99880.1"/>
    </source>
</evidence>
<gene>
    <name evidence="3" type="ORF">FIV36_29030</name>
    <name evidence="2" type="ORF">SAMN05216591_3300</name>
</gene>
<reference evidence="1" key="2">
    <citation type="submission" date="2006-09" db="EMBL/GenBank/DDBJ databases">
        <authorList>
            <person name="Lopez N.I."/>
        </authorList>
    </citation>
    <scope>NUCLEOTIDE SEQUENCE</scope>
    <source>
        <strain evidence="1">14-3</strain>
    </source>
</reference>
<dbReference type="Proteomes" id="UP000182858">
    <property type="component" value="Chromosome I"/>
</dbReference>
<keyword evidence="4" id="KW-1185">Reference proteome</keyword>
<dbReference type="InterPro" id="IPR045738">
    <property type="entry name" value="DUF6088"/>
</dbReference>
<dbReference type="EMBL" id="AM262984">
    <property type="protein sequence ID" value="CAL64817.1"/>
    <property type="molecule type" value="Genomic_DNA"/>
</dbReference>
<evidence type="ECO:0000313" key="1">
    <source>
        <dbReference type="EMBL" id="CAL64817.1"/>
    </source>
</evidence>